<dbReference type="Proteomes" id="UP001150879">
    <property type="component" value="Unassembled WGS sequence"/>
</dbReference>
<feature type="region of interest" description="Disordered" evidence="3">
    <location>
        <begin position="235"/>
        <end position="256"/>
    </location>
</feature>
<evidence type="ECO:0000256" key="3">
    <source>
        <dbReference type="SAM" id="MobiDB-lite"/>
    </source>
</evidence>
<evidence type="ECO:0000259" key="6">
    <source>
        <dbReference type="PROSITE" id="PS51782"/>
    </source>
</evidence>
<comment type="caution">
    <text evidence="7">The sequence shown here is derived from an EMBL/GenBank/DDBJ whole genome shotgun (WGS) entry which is preliminary data.</text>
</comment>
<keyword evidence="4" id="KW-0472">Membrane</keyword>
<keyword evidence="8" id="KW-1185">Reference proteome</keyword>
<feature type="chain" id="PRO_5040895893" evidence="5">
    <location>
        <begin position="24"/>
        <end position="854"/>
    </location>
</feature>
<dbReference type="Pfam" id="PF01476">
    <property type="entry name" value="LysM"/>
    <property type="match status" value="1"/>
</dbReference>
<evidence type="ECO:0000256" key="2">
    <source>
        <dbReference type="ARBA" id="ARBA00023026"/>
    </source>
</evidence>
<gene>
    <name evidence="7" type="ORF">N7472_001042</name>
</gene>
<dbReference type="Gene3D" id="3.30.60.10">
    <property type="entry name" value="Endochitinase-like"/>
    <property type="match status" value="1"/>
</dbReference>
<dbReference type="InterPro" id="IPR018371">
    <property type="entry name" value="Chitin-binding_1_CS"/>
</dbReference>
<evidence type="ECO:0000313" key="7">
    <source>
        <dbReference type="EMBL" id="KAJ5210903.1"/>
    </source>
</evidence>
<dbReference type="PROSITE" id="PS51782">
    <property type="entry name" value="LYSM"/>
    <property type="match status" value="2"/>
</dbReference>
<sequence>MRSFQGSGFLALCCLGMIHRSVAWTTTTSSLSPIQTYAIKETCFSVLVGTEDTCDTLPVKCGIPVTSFTSFNPNLACSSLPKGKPVCCDNGTRTFPPKSRTGWCYTHTVRNGDTCEKIAEGYKVTKANIETWNTNTTAWYGCNDLQNGGQVCVSKGDPPMPVAIRDAVCGPQVPGTGRPKMWFMIADLNPCPAGQCCSRKGQCGTGEDFCGKSALAVPAPPAGWDAPKPVNKAASISEATSGRTTPEAEAAPTIESTSTKTAVSLVAKSLSKTNKNPHFFTADIPLKDVPLTFYHPPTTATASYSIVIPDSAFAAWKVMKHFMTEVNNADATEATATTKSSTTTKATATTSKTTAKATIKETKTKNNITKTVNGIATVPSGWELRMWDKKGCTGDYVILQGHNKDQWDGDCDQFGKDIMGRQADPASSASVHSLDDVPPPYTDLEPIFAPVEPVQPVQPAQPPTSIRPLLLVSSAYILPGSKNVKPDDKVSLTIEPALSSNCNELYHVIRQQIKLPPRPLLYIHGTHTESSNDKKSKSNSANTVTDFRFKLDLAETMLRGWEGEYTSTIWREIEILTDEDRKQAYRGGIFRSDTYKPPKSRAAISLGGDDDPLLARENDDDYNFPDAKNLRMWCERFCRDPASLKSFTLHRQVSGFDSNAMGNVLASHIRELNYRGSVSFNLSVAHRSVTIYSPHWINQLRHNNFVWWVVVLLQLWIITWPVIFFMEKRYEVVHTRWFSSLLESSDSPLTKCYALGRDECSLAEYWAPAVKQAAWTRRQGEGDLLTRMDADRLKGHTTSQLLGLRAETSGAELERRQRVNSGEAGLVDNLVGLVRGVGGVVEDWRLSSGWGANS</sequence>
<reference evidence="7" key="1">
    <citation type="submission" date="2022-11" db="EMBL/GenBank/DDBJ databases">
        <authorList>
            <person name="Petersen C."/>
        </authorList>
    </citation>
    <scope>NUCLEOTIDE SEQUENCE</scope>
    <source>
        <strain evidence="7">IBT 16849</strain>
    </source>
</reference>
<dbReference type="SUPFAM" id="SSF54106">
    <property type="entry name" value="LysM domain"/>
    <property type="match status" value="1"/>
</dbReference>
<evidence type="ECO:0000256" key="1">
    <source>
        <dbReference type="ARBA" id="ARBA00022669"/>
    </source>
</evidence>
<dbReference type="InterPro" id="IPR036861">
    <property type="entry name" value="Endochitinase-like_sf"/>
</dbReference>
<keyword evidence="4" id="KW-0812">Transmembrane</keyword>
<keyword evidence="5" id="KW-0732">Signal</keyword>
<keyword evidence="2" id="KW-0843">Virulence</keyword>
<evidence type="ECO:0000313" key="8">
    <source>
        <dbReference type="Proteomes" id="UP001150879"/>
    </source>
</evidence>
<name>A0A9W9T628_9EURO</name>
<dbReference type="InterPro" id="IPR018392">
    <property type="entry name" value="LysM"/>
</dbReference>
<dbReference type="PANTHER" id="PTHR37848:SF1">
    <property type="entry name" value="SUN DOMAIN-CONTAINING PROTEIN"/>
    <property type="match status" value="1"/>
</dbReference>
<feature type="signal peptide" evidence="5">
    <location>
        <begin position="1"/>
        <end position="23"/>
    </location>
</feature>
<accession>A0A9W9T628</accession>
<dbReference type="EMBL" id="JAPQKP010000001">
    <property type="protein sequence ID" value="KAJ5210903.1"/>
    <property type="molecule type" value="Genomic_DNA"/>
</dbReference>
<dbReference type="SUPFAM" id="SSF57016">
    <property type="entry name" value="Plant lectins/antimicrobial peptides"/>
    <property type="match status" value="1"/>
</dbReference>
<dbReference type="Gene3D" id="3.10.350.10">
    <property type="entry name" value="LysM domain"/>
    <property type="match status" value="2"/>
</dbReference>
<dbReference type="InterPro" id="IPR036779">
    <property type="entry name" value="LysM_dom_sf"/>
</dbReference>
<feature type="domain" description="LysM" evidence="6">
    <location>
        <begin position="105"/>
        <end position="153"/>
    </location>
</feature>
<dbReference type="PANTHER" id="PTHR37848">
    <property type="entry name" value="EXPRESSED PROTEIN"/>
    <property type="match status" value="1"/>
</dbReference>
<dbReference type="OrthoDB" id="203796at2759"/>
<protein>
    <submittedName>
        <fullName evidence="7">Peptidoglycan-binding Lysin subgroup</fullName>
    </submittedName>
</protein>
<keyword evidence="4" id="KW-1133">Transmembrane helix</keyword>
<dbReference type="InterPro" id="IPR001002">
    <property type="entry name" value="Chitin-bd_1"/>
</dbReference>
<dbReference type="PROSITE" id="PS00026">
    <property type="entry name" value="CHIT_BIND_I_1"/>
    <property type="match status" value="1"/>
</dbReference>
<proteinExistence type="predicted"/>
<dbReference type="AlphaFoldDB" id="A0A9W9T628"/>
<dbReference type="CDD" id="cd00118">
    <property type="entry name" value="LysM"/>
    <property type="match status" value="1"/>
</dbReference>
<dbReference type="SMART" id="SM00257">
    <property type="entry name" value="LysM"/>
    <property type="match status" value="2"/>
</dbReference>
<reference evidence="7" key="2">
    <citation type="journal article" date="2023" name="IMA Fungus">
        <title>Comparative genomic study of the Penicillium genus elucidates a diverse pangenome and 15 lateral gene transfer events.</title>
        <authorList>
            <person name="Petersen C."/>
            <person name="Sorensen T."/>
            <person name="Nielsen M.R."/>
            <person name="Sondergaard T.E."/>
            <person name="Sorensen J.L."/>
            <person name="Fitzpatrick D.A."/>
            <person name="Frisvad J.C."/>
            <person name="Nielsen K.L."/>
        </authorList>
    </citation>
    <scope>NUCLEOTIDE SEQUENCE</scope>
    <source>
        <strain evidence="7">IBT 16849</strain>
    </source>
</reference>
<dbReference type="CDD" id="cd00035">
    <property type="entry name" value="ChtBD1"/>
    <property type="match status" value="1"/>
</dbReference>
<evidence type="ECO:0000256" key="5">
    <source>
        <dbReference type="SAM" id="SignalP"/>
    </source>
</evidence>
<evidence type="ECO:0000256" key="4">
    <source>
        <dbReference type="SAM" id="Phobius"/>
    </source>
</evidence>
<dbReference type="Pfam" id="PF00187">
    <property type="entry name" value="Chitin_bind_1"/>
    <property type="match status" value="1"/>
</dbReference>
<feature type="transmembrane region" description="Helical" evidence="4">
    <location>
        <begin position="705"/>
        <end position="726"/>
    </location>
</feature>
<keyword evidence="1" id="KW-0147">Chitin-binding</keyword>
<feature type="domain" description="LysM" evidence="6">
    <location>
        <begin position="44"/>
        <end position="88"/>
    </location>
</feature>
<organism evidence="7 8">
    <name type="scientific">Penicillium cf. griseofulvum</name>
    <dbReference type="NCBI Taxonomy" id="2972120"/>
    <lineage>
        <taxon>Eukaryota</taxon>
        <taxon>Fungi</taxon>
        <taxon>Dikarya</taxon>
        <taxon>Ascomycota</taxon>
        <taxon>Pezizomycotina</taxon>
        <taxon>Eurotiomycetes</taxon>
        <taxon>Eurotiomycetidae</taxon>
        <taxon>Eurotiales</taxon>
        <taxon>Aspergillaceae</taxon>
        <taxon>Penicillium</taxon>
    </lineage>
</organism>
<dbReference type="GO" id="GO:0008061">
    <property type="term" value="F:chitin binding"/>
    <property type="evidence" value="ECO:0007669"/>
    <property type="project" value="UniProtKB-KW"/>
</dbReference>